<dbReference type="Proteomes" id="UP001446871">
    <property type="component" value="Unassembled WGS sequence"/>
</dbReference>
<protein>
    <submittedName>
        <fullName evidence="1">Uncharacterized protein</fullName>
    </submittedName>
</protein>
<evidence type="ECO:0000313" key="2">
    <source>
        <dbReference type="Proteomes" id="UP001446871"/>
    </source>
</evidence>
<comment type="caution">
    <text evidence="1">The sequence shown here is derived from an EMBL/GenBank/DDBJ whole genome shotgun (WGS) entry which is preliminary data.</text>
</comment>
<sequence length="99" mass="10588">MIVVSLIGLDPPLSMGETSRGGILELSCLDACPLTRELRSLLHVHEISEAIPSLLSQVTVQTGNGQQHLLTLTSNTADSRKQYCNKRLAGTSGAETLDD</sequence>
<organism evidence="1 2">
    <name type="scientific">Apiospora saccharicola</name>
    <dbReference type="NCBI Taxonomy" id="335842"/>
    <lineage>
        <taxon>Eukaryota</taxon>
        <taxon>Fungi</taxon>
        <taxon>Dikarya</taxon>
        <taxon>Ascomycota</taxon>
        <taxon>Pezizomycotina</taxon>
        <taxon>Sordariomycetes</taxon>
        <taxon>Xylariomycetidae</taxon>
        <taxon>Amphisphaeriales</taxon>
        <taxon>Apiosporaceae</taxon>
        <taxon>Apiospora</taxon>
    </lineage>
</organism>
<keyword evidence="2" id="KW-1185">Reference proteome</keyword>
<proteinExistence type="predicted"/>
<accession>A0ABR1VMQ4</accession>
<gene>
    <name evidence="1" type="ORF">PG996_005490</name>
</gene>
<reference evidence="1 2" key="1">
    <citation type="submission" date="2023-01" db="EMBL/GenBank/DDBJ databases">
        <title>Analysis of 21 Apiospora genomes using comparative genomics revels a genus with tremendous synthesis potential of carbohydrate active enzymes and secondary metabolites.</title>
        <authorList>
            <person name="Sorensen T."/>
        </authorList>
    </citation>
    <scope>NUCLEOTIDE SEQUENCE [LARGE SCALE GENOMIC DNA]</scope>
    <source>
        <strain evidence="1 2">CBS 83171</strain>
    </source>
</reference>
<evidence type="ECO:0000313" key="1">
    <source>
        <dbReference type="EMBL" id="KAK8072142.1"/>
    </source>
</evidence>
<dbReference type="EMBL" id="JAQQWM010000003">
    <property type="protein sequence ID" value="KAK8072142.1"/>
    <property type="molecule type" value="Genomic_DNA"/>
</dbReference>
<name>A0ABR1VMQ4_9PEZI</name>